<dbReference type="Proteomes" id="UP000448908">
    <property type="component" value="Unassembled WGS sequence"/>
</dbReference>
<dbReference type="Pfam" id="PF00534">
    <property type="entry name" value="Glycos_transf_1"/>
    <property type="match status" value="1"/>
</dbReference>
<feature type="domain" description="Glycosyltransferase subfamily 4-like N-terminal" evidence="2">
    <location>
        <begin position="13"/>
        <end position="194"/>
    </location>
</feature>
<dbReference type="InterPro" id="IPR050194">
    <property type="entry name" value="Glycosyltransferase_grp1"/>
</dbReference>
<dbReference type="SUPFAM" id="SSF53756">
    <property type="entry name" value="UDP-Glycosyltransferase/glycogen phosphorylase"/>
    <property type="match status" value="1"/>
</dbReference>
<proteinExistence type="predicted"/>
<dbReference type="AlphaFoldDB" id="A0AA44ALC9"/>
<dbReference type="Pfam" id="PF13439">
    <property type="entry name" value="Glyco_transf_4"/>
    <property type="match status" value="1"/>
</dbReference>
<evidence type="ECO:0000259" key="1">
    <source>
        <dbReference type="Pfam" id="PF00534"/>
    </source>
</evidence>
<dbReference type="Gene3D" id="3.40.50.2000">
    <property type="entry name" value="Glycogen Phosphorylase B"/>
    <property type="match status" value="2"/>
</dbReference>
<sequence length="390" mass="44002">MNILFLYRTYPSFGGVEVVTTVLADRFVEDGHEVTIVSFEGGRPDAAAHLHPSVAVRRLKFPLVSTANVARLHGILAERNIDIIVNQWGLPFTVTWLCRKAMAGTRCRLISVLHGAPDTSKVILVAEGKVREARFARPFYRMMLKLKEEVVRWSIRYIVRRSDRYVLLSDRSVGPLVDYARLHDTTSLRVINNPLTVTTEEFDMAAKKKQILYVGRMDYENKRVDRIVDIWERLAPLYPDWELVLVGDGPYKTVLLERIAKAGIPKVRFEAFRTEPPVAFYKEASLFLLASDLEGWGLVLVESMSYGVVPVVYGSYEAVHDIIDDGVSGFVVPKPYSCEAMTGRIRRLMDDGGLRARMASAAISAASRFDLGSIAARWYGLFDEINVRVL</sequence>
<dbReference type="InterPro" id="IPR001296">
    <property type="entry name" value="Glyco_trans_1"/>
</dbReference>
<comment type="caution">
    <text evidence="3">The sequence shown here is derived from an EMBL/GenBank/DDBJ whole genome shotgun (WGS) entry which is preliminary data.</text>
</comment>
<dbReference type="RefSeq" id="WP_155156061.1">
    <property type="nucleotide sequence ID" value="NZ_WNCS01000023.1"/>
</dbReference>
<evidence type="ECO:0000259" key="2">
    <source>
        <dbReference type="Pfam" id="PF13439"/>
    </source>
</evidence>
<name>A0AA44ALC9_9BACT</name>
<evidence type="ECO:0000313" key="3">
    <source>
        <dbReference type="EMBL" id="MTU68059.1"/>
    </source>
</evidence>
<dbReference type="GO" id="GO:0016757">
    <property type="term" value="F:glycosyltransferase activity"/>
    <property type="evidence" value="ECO:0007669"/>
    <property type="project" value="InterPro"/>
</dbReference>
<dbReference type="PANTHER" id="PTHR45947">
    <property type="entry name" value="SULFOQUINOVOSYL TRANSFERASE SQD2"/>
    <property type="match status" value="1"/>
</dbReference>
<accession>A0AA44ALC9</accession>
<gene>
    <name evidence="3" type="ORF">GMD92_02925</name>
</gene>
<evidence type="ECO:0000313" key="4">
    <source>
        <dbReference type="Proteomes" id="UP000448908"/>
    </source>
</evidence>
<feature type="domain" description="Glycosyl transferase family 1" evidence="1">
    <location>
        <begin position="205"/>
        <end position="362"/>
    </location>
</feature>
<protein>
    <submittedName>
        <fullName evidence="3">Glycosyltransferase</fullName>
    </submittedName>
</protein>
<organism evidence="3 4">
    <name type="scientific">Parabacteroides merdae</name>
    <dbReference type="NCBI Taxonomy" id="46503"/>
    <lineage>
        <taxon>Bacteria</taxon>
        <taxon>Pseudomonadati</taxon>
        <taxon>Bacteroidota</taxon>
        <taxon>Bacteroidia</taxon>
        <taxon>Bacteroidales</taxon>
        <taxon>Tannerellaceae</taxon>
        <taxon>Parabacteroides</taxon>
    </lineage>
</organism>
<dbReference type="PANTHER" id="PTHR45947:SF3">
    <property type="entry name" value="SULFOQUINOVOSYL TRANSFERASE SQD2"/>
    <property type="match status" value="1"/>
</dbReference>
<dbReference type="InterPro" id="IPR028098">
    <property type="entry name" value="Glyco_trans_4-like_N"/>
</dbReference>
<reference evidence="3 4" key="1">
    <citation type="journal article" date="2019" name="Nat. Med.">
        <title>A library of human gut bacterial isolates paired with longitudinal multiomics data enables mechanistic microbiome research.</title>
        <authorList>
            <person name="Poyet M."/>
            <person name="Groussin M."/>
            <person name="Gibbons S.M."/>
            <person name="Avila-Pacheco J."/>
            <person name="Jiang X."/>
            <person name="Kearney S.M."/>
            <person name="Perrotta A.R."/>
            <person name="Berdy B."/>
            <person name="Zhao S."/>
            <person name="Lieberman T.D."/>
            <person name="Swanson P.K."/>
            <person name="Smith M."/>
            <person name="Roesemann S."/>
            <person name="Alexander J.E."/>
            <person name="Rich S.A."/>
            <person name="Livny J."/>
            <person name="Vlamakis H."/>
            <person name="Clish C."/>
            <person name="Bullock K."/>
            <person name="Deik A."/>
            <person name="Scott J."/>
            <person name="Pierce K.A."/>
            <person name="Xavier R.J."/>
            <person name="Alm E.J."/>
        </authorList>
    </citation>
    <scope>NUCLEOTIDE SEQUENCE [LARGE SCALE GENOMIC DNA]</scope>
    <source>
        <strain evidence="3 4">BIOML-A16</strain>
    </source>
</reference>
<dbReference type="EMBL" id="WNDA01000003">
    <property type="protein sequence ID" value="MTU68059.1"/>
    <property type="molecule type" value="Genomic_DNA"/>
</dbReference>